<reference evidence="4" key="1">
    <citation type="submission" date="2024-06" db="EMBL/GenBank/DDBJ databases">
        <authorList>
            <person name="Ryan C."/>
        </authorList>
    </citation>
    <scope>NUCLEOTIDE SEQUENCE [LARGE SCALE GENOMIC DNA]</scope>
</reference>
<evidence type="ECO:0000259" key="2">
    <source>
        <dbReference type="SMART" id="SM00256"/>
    </source>
</evidence>
<evidence type="ECO:0000313" key="4">
    <source>
        <dbReference type="Proteomes" id="UP001497457"/>
    </source>
</evidence>
<gene>
    <name evidence="3" type="ORF">URODEC1_LOCUS7860</name>
</gene>
<feature type="compositionally biased region" description="Low complexity" evidence="1">
    <location>
        <begin position="89"/>
        <end position="135"/>
    </location>
</feature>
<feature type="region of interest" description="Disordered" evidence="1">
    <location>
        <begin position="86"/>
        <end position="138"/>
    </location>
</feature>
<sequence>MAAARQIPSAPAAAQPIFPDEILEEIFLRLDAASDLARTSAACSSFLRVISARRFLRRFRSLHPPPVLGLLDLDGDLAEQFFPAEPPHRSAAAARATSPSPSSRTPAAGGPATAAMGASSSPSAAPIQSPSMAPIQSPSMAPIELHSMTSWSATPCTAAAEDEDGKLKDEEESSFRVICSVQCGNKFMAFFFSSVNQKWELITYHSSSYFGYQSCYAHGCFFWMEDSRRSMLMLDTREMKFSIIDLPPNYDALNCAAIVEVGKGRVGLLTLGDSTIDLSCKIWRNNGVGAEGWQHYKTIPLPKDSDELYYCWFIMGAAERYVSLLRSDGDEFPVRAEYFVLDLKTMLLEKLCVLNHIAANAHLYASFPPPLAPPSL</sequence>
<protein>
    <recommendedName>
        <fullName evidence="2">F-box domain-containing protein</fullName>
    </recommendedName>
</protein>
<evidence type="ECO:0000256" key="1">
    <source>
        <dbReference type="SAM" id="MobiDB-lite"/>
    </source>
</evidence>
<reference evidence="3 4" key="2">
    <citation type="submission" date="2024-10" db="EMBL/GenBank/DDBJ databases">
        <authorList>
            <person name="Ryan C."/>
        </authorList>
    </citation>
    <scope>NUCLEOTIDE SEQUENCE [LARGE SCALE GENOMIC DNA]</scope>
</reference>
<evidence type="ECO:0000313" key="3">
    <source>
        <dbReference type="EMBL" id="CAL4898682.1"/>
    </source>
</evidence>
<keyword evidence="4" id="KW-1185">Reference proteome</keyword>
<accession>A0ABC8VXN2</accession>
<name>A0ABC8VXN2_9POAL</name>
<dbReference type="PANTHER" id="PTHR31264:SF7">
    <property type="entry name" value="F-BOX DOMAIN CONTAINING PROTEIN, EXPRESSED"/>
    <property type="match status" value="1"/>
</dbReference>
<feature type="domain" description="F-box" evidence="2">
    <location>
        <begin position="18"/>
        <end position="59"/>
    </location>
</feature>
<dbReference type="PANTHER" id="PTHR31264">
    <property type="entry name" value="OS07G0554500 PROTEIN-RELATED"/>
    <property type="match status" value="1"/>
</dbReference>
<organism evidence="3 4">
    <name type="scientific">Urochloa decumbens</name>
    <dbReference type="NCBI Taxonomy" id="240449"/>
    <lineage>
        <taxon>Eukaryota</taxon>
        <taxon>Viridiplantae</taxon>
        <taxon>Streptophyta</taxon>
        <taxon>Embryophyta</taxon>
        <taxon>Tracheophyta</taxon>
        <taxon>Spermatophyta</taxon>
        <taxon>Magnoliopsida</taxon>
        <taxon>Liliopsida</taxon>
        <taxon>Poales</taxon>
        <taxon>Poaceae</taxon>
        <taxon>PACMAD clade</taxon>
        <taxon>Panicoideae</taxon>
        <taxon>Panicodae</taxon>
        <taxon>Paniceae</taxon>
        <taxon>Melinidinae</taxon>
        <taxon>Urochloa</taxon>
    </lineage>
</organism>
<proteinExistence type="predicted"/>
<dbReference type="AlphaFoldDB" id="A0ABC8VXN2"/>
<dbReference type="SUPFAM" id="SSF81383">
    <property type="entry name" value="F-box domain"/>
    <property type="match status" value="1"/>
</dbReference>
<dbReference type="InterPro" id="IPR001810">
    <property type="entry name" value="F-box_dom"/>
</dbReference>
<dbReference type="InterPro" id="IPR036047">
    <property type="entry name" value="F-box-like_dom_sf"/>
</dbReference>
<dbReference type="EMBL" id="OZ075121">
    <property type="protein sequence ID" value="CAL4898682.1"/>
    <property type="molecule type" value="Genomic_DNA"/>
</dbReference>
<dbReference type="Proteomes" id="UP001497457">
    <property type="component" value="Chromosome 11b"/>
</dbReference>
<dbReference type="SMART" id="SM00256">
    <property type="entry name" value="FBOX"/>
    <property type="match status" value="1"/>
</dbReference>